<reference evidence="3" key="1">
    <citation type="submission" date="2019-02" db="EMBL/GenBank/DDBJ databases">
        <authorList>
            <person name="Gruber-Vodicka R. H."/>
            <person name="Seah K. B. B."/>
        </authorList>
    </citation>
    <scope>NUCLEOTIDE SEQUENCE</scope>
    <source>
        <strain evidence="3">BECK_S127</strain>
    </source>
</reference>
<keyword evidence="1" id="KW-0175">Coiled coil</keyword>
<evidence type="ECO:0000313" key="3">
    <source>
        <dbReference type="EMBL" id="VFK78426.1"/>
    </source>
</evidence>
<gene>
    <name evidence="3" type="ORF">BECKSD772D_GA0070982_101431</name>
</gene>
<dbReference type="Gene3D" id="3.30.70.20">
    <property type="match status" value="1"/>
</dbReference>
<name>A0A451BJL6_9GAMM</name>
<organism evidence="3">
    <name type="scientific">Candidatus Kentrum sp. SD</name>
    <dbReference type="NCBI Taxonomy" id="2126332"/>
    <lineage>
        <taxon>Bacteria</taxon>
        <taxon>Pseudomonadati</taxon>
        <taxon>Pseudomonadota</taxon>
        <taxon>Gammaproteobacteria</taxon>
        <taxon>Candidatus Kentrum</taxon>
    </lineage>
</organism>
<sequence>MKTNSDADLTIPLRPQATTEKILSKDDAVSLLRGFYLGDSELSLSQESVHGQYLPAFLGAYRDGSTLRHDYPLFIASPIDAPSSNDQLAAKWPSVDFRDEKDNMGNIGIFPLPGLFKNLMADSEARINQKRLLEENLVWLEKHVIEIVAKSDGIPEDANTVLNRAASALQSSLRLGEKQYQQLDAGLAELMERMPAGYFLAFHRHVPLHILAHMHGLRFRSQYQKTLREARNLATRLGALLEVEKNKSIESIEPKMVLDSIGPAGSRFMDPHALSDLMDHSHGSRDMASERLQRVRETLEILEDEGIAGMGSSRLTLIRNVATDGVWGLSGAVLPPGLSTKWELRAVSDPFATALAIFDEQAAMLIRLARAMRIASLELDNAYDAKIHDPWFENFDWRSLSEEESKLAPVVVVIDSASNVVRNGLIGLSRLLRSDRPVQVLLEVDPGADPGGEENPEADSRTENNHTASSNDSRMELGYLGINYRRATVTQSSTARPLHLMDSFVMALQRDRPALHMLGIAHSVREEIEQPLSPWLVESAAVEGRAHPLFRYDPEIGGKWWVPLSLTGNPEPEIDWPLYPLEYRTEDGEITKTEMTFGFVDYALLNPRWWRYFYPIPDTLDTKEIIHVDDYLALEVEQMKHRLPFLWAVYDNQRAGGTKLRRLLVSQPLILACLDRREFWRTLQALSGVHNRHVEIAVDRVNAEAEEKAQREQTRLMEEHRAELARARQEAGAEALRRLTETLLATDLLSTPLASDADPITTPPPSFVLDETPTEVQDEGPQEVDIAPESERHPMADPWIDTPLCTSCNECTDLNPKLFVYNDDKQAEIGDLAAGTHAELLEAAEMCPAQCIYPGISK</sequence>
<dbReference type="Pfam" id="PF13370">
    <property type="entry name" value="Fer4_13"/>
    <property type="match status" value="1"/>
</dbReference>
<feature type="coiled-coil region" evidence="1">
    <location>
        <begin position="702"/>
        <end position="737"/>
    </location>
</feature>
<accession>A0A451BJL6</accession>
<proteinExistence type="predicted"/>
<evidence type="ECO:0000256" key="2">
    <source>
        <dbReference type="SAM" id="MobiDB-lite"/>
    </source>
</evidence>
<dbReference type="AlphaFoldDB" id="A0A451BJL6"/>
<protein>
    <submittedName>
        <fullName evidence="3">Ferredoxin</fullName>
    </submittedName>
</protein>
<evidence type="ECO:0000256" key="1">
    <source>
        <dbReference type="SAM" id="Coils"/>
    </source>
</evidence>
<dbReference type="SUPFAM" id="SSF54862">
    <property type="entry name" value="4Fe-4S ferredoxins"/>
    <property type="match status" value="1"/>
</dbReference>
<feature type="region of interest" description="Disordered" evidence="2">
    <location>
        <begin position="443"/>
        <end position="472"/>
    </location>
</feature>
<dbReference type="EMBL" id="CAADHB010000014">
    <property type="protein sequence ID" value="VFK78426.1"/>
    <property type="molecule type" value="Genomic_DNA"/>
</dbReference>